<protein>
    <recommendedName>
        <fullName evidence="5 6">Cell division protein FtsA</fullName>
    </recommendedName>
</protein>
<dbReference type="GO" id="GO:0051301">
    <property type="term" value="P:cell division"/>
    <property type="evidence" value="ECO:0007669"/>
    <property type="project" value="UniProtKB-KW"/>
</dbReference>
<dbReference type="InterPro" id="IPR050696">
    <property type="entry name" value="FtsA/MreB"/>
</dbReference>
<dbReference type="RefSeq" id="WP_220379461.1">
    <property type="nucleotide sequence ID" value="NZ_CP080544.1"/>
</dbReference>
<dbReference type="PANTHER" id="PTHR32432:SF4">
    <property type="entry name" value="CELL DIVISION PROTEIN FTSA"/>
    <property type="match status" value="1"/>
</dbReference>
<evidence type="ECO:0000313" key="8">
    <source>
        <dbReference type="EMBL" id="QYR52676.1"/>
    </source>
</evidence>
<organism evidence="8 9">
    <name type="scientific">Lysobacter soyae</name>
    <dbReference type="NCBI Taxonomy" id="2764185"/>
    <lineage>
        <taxon>Bacteria</taxon>
        <taxon>Pseudomonadati</taxon>
        <taxon>Pseudomonadota</taxon>
        <taxon>Gammaproteobacteria</taxon>
        <taxon>Lysobacterales</taxon>
        <taxon>Lysobacteraceae</taxon>
        <taxon>Lysobacter</taxon>
    </lineage>
</organism>
<dbReference type="NCBIfam" id="NF007009">
    <property type="entry name" value="PRK09472.1"/>
    <property type="match status" value="1"/>
</dbReference>
<evidence type="ECO:0000256" key="6">
    <source>
        <dbReference type="PIRNR" id="PIRNR003101"/>
    </source>
</evidence>
<dbReference type="CDD" id="cd24048">
    <property type="entry name" value="ASKHA_NBD_FtsA"/>
    <property type="match status" value="1"/>
</dbReference>
<gene>
    <name evidence="5 8" type="primary">ftsA</name>
    <name evidence="8" type="ORF">H8L67_08810</name>
</gene>
<dbReference type="Gene3D" id="3.30.1490.110">
    <property type="match status" value="1"/>
</dbReference>
<dbReference type="SMART" id="SM00842">
    <property type="entry name" value="FtsA"/>
    <property type="match status" value="1"/>
</dbReference>
<evidence type="ECO:0000256" key="5">
    <source>
        <dbReference type="HAMAP-Rule" id="MF_02033"/>
    </source>
</evidence>
<comment type="similarity">
    <text evidence="5 6">Belongs to the FtsA/MreB family.</text>
</comment>
<dbReference type="PANTHER" id="PTHR32432">
    <property type="entry name" value="CELL DIVISION PROTEIN FTSA-RELATED"/>
    <property type="match status" value="1"/>
</dbReference>
<dbReference type="PIRSF" id="PIRSF003101">
    <property type="entry name" value="FtsA"/>
    <property type="match status" value="1"/>
</dbReference>
<proteinExistence type="inferred from homology"/>
<evidence type="ECO:0000256" key="4">
    <source>
        <dbReference type="ARBA" id="ARBA00023306"/>
    </source>
</evidence>
<dbReference type="EMBL" id="CP080544">
    <property type="protein sequence ID" value="QYR52676.1"/>
    <property type="molecule type" value="Genomic_DNA"/>
</dbReference>
<dbReference type="InterPro" id="IPR020823">
    <property type="entry name" value="Cell_div_FtsA"/>
</dbReference>
<dbReference type="InterPro" id="IPR043129">
    <property type="entry name" value="ATPase_NBD"/>
</dbReference>
<sequence length="422" mass="44860">MTRKGDKSLIVGLDIGTSKITALVGEFTPGDVGVHNPIDVIGIGTHESRGLKRGVVVDIESTVHSIQRALEEAELMAGCEIRSVHASITGNHIQCRNSKGIVPLRDSEVTYDDLDAVLEAAKAVAIPSDQRILHAIPQEYVLDDSQEGIRNPVGMSGVRLEVHAHLVVCAESAAANITKCIQRGGLKVDDLALSSLASATAVLTDDERELGVALVDIGAGTTDLAVFINGAIAHTASIPVAGDHVTNDIAHMLRTPTPEAEQIKVRYACALAQLATAEESIQVPSVGDRPPRRMPRHALAQAVQGRYEEIFEMVQAELRRAGLEPQVRAGMVLTGGAVRMEGVVELAEEMLQMPVRIGIPQKVAGLGEVVGNPEHATGVGLLLLGTMADTPRRTRSILPVGNGAGGLGQMISRFKNWYRGEF</sequence>
<keyword evidence="9" id="KW-1185">Reference proteome</keyword>
<dbReference type="HAMAP" id="MF_02033">
    <property type="entry name" value="FtsA"/>
    <property type="match status" value="1"/>
</dbReference>
<comment type="function">
    <text evidence="5 6">Cell division protein that is involved in the assembly of the Z ring. May serve as a membrane anchor for the Z ring.</text>
</comment>
<accession>A0ABX8WPB7</accession>
<keyword evidence="3 5" id="KW-0472">Membrane</keyword>
<dbReference type="InterPro" id="IPR003494">
    <property type="entry name" value="SHS2_FtsA"/>
</dbReference>
<dbReference type="Gene3D" id="3.30.420.40">
    <property type="match status" value="2"/>
</dbReference>
<keyword evidence="1 5" id="KW-1003">Cell membrane</keyword>
<feature type="domain" description="SHS2" evidence="7">
    <location>
        <begin position="10"/>
        <end position="202"/>
    </location>
</feature>
<dbReference type="Pfam" id="PF02491">
    <property type="entry name" value="SHS2_FTSA"/>
    <property type="match status" value="1"/>
</dbReference>
<dbReference type="Proteomes" id="UP000824755">
    <property type="component" value="Chromosome"/>
</dbReference>
<evidence type="ECO:0000313" key="9">
    <source>
        <dbReference type="Proteomes" id="UP000824755"/>
    </source>
</evidence>
<keyword evidence="4 5" id="KW-0131">Cell cycle</keyword>
<dbReference type="NCBIfam" id="TIGR01174">
    <property type="entry name" value="ftsA"/>
    <property type="match status" value="1"/>
</dbReference>
<dbReference type="SUPFAM" id="SSF53067">
    <property type="entry name" value="Actin-like ATPase domain"/>
    <property type="match status" value="2"/>
</dbReference>
<evidence type="ECO:0000256" key="2">
    <source>
        <dbReference type="ARBA" id="ARBA00022618"/>
    </source>
</evidence>
<reference evidence="8 9" key="1">
    <citation type="submission" date="2021-08" db="EMBL/GenBank/DDBJ databases">
        <title>Lysobacter sp. strain CJ11 Genome sequencing and assembly.</title>
        <authorList>
            <person name="Kim I."/>
        </authorList>
    </citation>
    <scope>NUCLEOTIDE SEQUENCE [LARGE SCALE GENOMIC DNA]</scope>
    <source>
        <strain evidence="8 9">CJ11</strain>
    </source>
</reference>
<name>A0ABX8WPB7_9GAMM</name>
<evidence type="ECO:0000259" key="7">
    <source>
        <dbReference type="SMART" id="SM00842"/>
    </source>
</evidence>
<evidence type="ECO:0000256" key="3">
    <source>
        <dbReference type="ARBA" id="ARBA00023136"/>
    </source>
</evidence>
<comment type="subcellular location">
    <subcellularLocation>
        <location evidence="5">Cell membrane</location>
        <topology evidence="5">Peripheral membrane protein</topology>
        <orientation evidence="5">Cytoplasmic side</orientation>
    </subcellularLocation>
    <text evidence="5">Localizes to the Z ring in an FtsZ-dependent manner. Targeted to the membrane through a conserved C-terminal amphipathic helix.</text>
</comment>
<evidence type="ECO:0000256" key="1">
    <source>
        <dbReference type="ARBA" id="ARBA00022475"/>
    </source>
</evidence>
<dbReference type="Pfam" id="PF14450">
    <property type="entry name" value="FtsA"/>
    <property type="match status" value="1"/>
</dbReference>
<keyword evidence="2 5" id="KW-0132">Cell division</keyword>
<comment type="subunit">
    <text evidence="5">Self-interacts. Interacts with FtsZ.</text>
</comment>